<feature type="compositionally biased region" description="Polar residues" evidence="8">
    <location>
        <begin position="11"/>
        <end position="22"/>
    </location>
</feature>
<comment type="subcellular location">
    <subcellularLocation>
        <location evidence="1">Cytoplasm</location>
        <location evidence="1">Cytoskeleton</location>
        <location evidence="1">Flagellum axoneme</location>
    </subcellularLocation>
</comment>
<dbReference type="GO" id="GO:0030317">
    <property type="term" value="P:flagellated sperm motility"/>
    <property type="evidence" value="ECO:0007669"/>
    <property type="project" value="TreeGrafter"/>
</dbReference>
<keyword evidence="5" id="KW-0206">Cytoskeleton</keyword>
<reference evidence="10" key="1">
    <citation type="submission" date="2018-11" db="EMBL/GenBank/DDBJ databases">
        <authorList>
            <consortium name="Pathogen Informatics"/>
        </authorList>
    </citation>
    <scope>NUCLEOTIDE SEQUENCE</scope>
</reference>
<dbReference type="AlphaFoldDB" id="A0A3S5FF31"/>
<dbReference type="Proteomes" id="UP000784294">
    <property type="component" value="Unassembled WGS sequence"/>
</dbReference>
<keyword evidence="4" id="KW-0744">Spermatogenesis</keyword>
<evidence type="ECO:0000256" key="3">
    <source>
        <dbReference type="ARBA" id="ARBA00022782"/>
    </source>
</evidence>
<gene>
    <name evidence="10" type="ORF">PXEA_LOCUS22594</name>
</gene>
<sequence length="314" mass="36224">METSVEDVVSRSDSQNEAQCETHSLVGEDEELSHIIPEKIIEDEKDIIKELSPLYLPKKYVMLPDDFEGWDFPPSYKENTEKESRLLFYCENFSRQYAYLCRDRTRLFLTPFNECGIEKFVCTTIQPTRLPFSELYSWQGAGRFVSDFLDFVPLLPSTELPRRLLSPDTCMKLQKGTCFEYATLLCSLLLGVGYDAYVVCGYATRETCYMDESSKICPLLARDKVVMLTAEESEIKKYSVKPPKDLVSKYKLMLEARAIEKEKSIEEDKANALILEEQERDKPLPDPLYGLRVHAWILVLPGRREIGEAKSLEQ</sequence>
<evidence type="ECO:0000259" key="9">
    <source>
        <dbReference type="Pfam" id="PF24656"/>
    </source>
</evidence>
<evidence type="ECO:0000256" key="4">
    <source>
        <dbReference type="ARBA" id="ARBA00022871"/>
    </source>
</evidence>
<keyword evidence="3" id="KW-0221">Differentiation</keyword>
<evidence type="ECO:0000256" key="6">
    <source>
        <dbReference type="ARBA" id="ARBA00031627"/>
    </source>
</evidence>
<feature type="domain" description="CEP76/DRC7 peptidase-like" evidence="9">
    <location>
        <begin position="166"/>
        <end position="206"/>
    </location>
</feature>
<accession>A0A3S5FF31</accession>
<dbReference type="InterPro" id="IPR033551">
    <property type="entry name" value="DRC7/lobo"/>
</dbReference>
<evidence type="ECO:0000256" key="2">
    <source>
        <dbReference type="ARBA" id="ARBA00021303"/>
    </source>
</evidence>
<dbReference type="PANTHER" id="PTHR35249:SF2">
    <property type="entry name" value="DYNEIN REGULATORY COMPLEX SUBUNIT 7"/>
    <property type="match status" value="1"/>
</dbReference>
<dbReference type="Pfam" id="PF24656">
    <property type="entry name" value="CEPT76_peptidase"/>
    <property type="match status" value="1"/>
</dbReference>
<proteinExistence type="predicted"/>
<evidence type="ECO:0000256" key="5">
    <source>
        <dbReference type="ARBA" id="ARBA00023212"/>
    </source>
</evidence>
<keyword evidence="5" id="KW-0963">Cytoplasm</keyword>
<protein>
    <recommendedName>
        <fullName evidence="2">Dynein regulatory complex subunit 7</fullName>
    </recommendedName>
    <alternativeName>
        <fullName evidence="6">Coiled-coil domain-containing protein 135</fullName>
    </alternativeName>
    <alternativeName>
        <fullName evidence="7">Coiled-coil domain-containing protein lobo homolog</fullName>
    </alternativeName>
</protein>
<evidence type="ECO:0000256" key="8">
    <source>
        <dbReference type="SAM" id="MobiDB-lite"/>
    </source>
</evidence>
<dbReference type="SUPFAM" id="SSF54001">
    <property type="entry name" value="Cysteine proteinases"/>
    <property type="match status" value="1"/>
</dbReference>
<dbReference type="PANTHER" id="PTHR35249">
    <property type="entry name" value="DYNEIN REGULATORY COMPLEX SUBUNIT 7"/>
    <property type="match status" value="1"/>
</dbReference>
<feature type="region of interest" description="Disordered" evidence="8">
    <location>
        <begin position="1"/>
        <end position="22"/>
    </location>
</feature>
<keyword evidence="11" id="KW-1185">Reference proteome</keyword>
<dbReference type="GO" id="GO:0030154">
    <property type="term" value="P:cell differentiation"/>
    <property type="evidence" value="ECO:0007669"/>
    <property type="project" value="UniProtKB-KW"/>
</dbReference>
<evidence type="ECO:0000313" key="11">
    <source>
        <dbReference type="Proteomes" id="UP000784294"/>
    </source>
</evidence>
<dbReference type="InterPro" id="IPR056290">
    <property type="entry name" value="CEPT76/DRC7_peptidase-like_dom"/>
</dbReference>
<dbReference type="OrthoDB" id="10262874at2759"/>
<evidence type="ECO:0000256" key="1">
    <source>
        <dbReference type="ARBA" id="ARBA00004611"/>
    </source>
</evidence>
<comment type="caution">
    <text evidence="10">The sequence shown here is derived from an EMBL/GenBank/DDBJ whole genome shotgun (WGS) entry which is preliminary data.</text>
</comment>
<dbReference type="InterPro" id="IPR038765">
    <property type="entry name" value="Papain-like_cys_pep_sf"/>
</dbReference>
<evidence type="ECO:0000313" key="10">
    <source>
        <dbReference type="EMBL" id="VEL29154.1"/>
    </source>
</evidence>
<dbReference type="GO" id="GO:0007283">
    <property type="term" value="P:spermatogenesis"/>
    <property type="evidence" value="ECO:0007669"/>
    <property type="project" value="UniProtKB-KW"/>
</dbReference>
<dbReference type="GO" id="GO:0031514">
    <property type="term" value="C:motile cilium"/>
    <property type="evidence" value="ECO:0007669"/>
    <property type="project" value="TreeGrafter"/>
</dbReference>
<dbReference type="EMBL" id="CAAALY010100746">
    <property type="protein sequence ID" value="VEL29154.1"/>
    <property type="molecule type" value="Genomic_DNA"/>
</dbReference>
<evidence type="ECO:0000256" key="7">
    <source>
        <dbReference type="ARBA" id="ARBA00031733"/>
    </source>
</evidence>
<organism evidence="10 11">
    <name type="scientific">Protopolystoma xenopodis</name>
    <dbReference type="NCBI Taxonomy" id="117903"/>
    <lineage>
        <taxon>Eukaryota</taxon>
        <taxon>Metazoa</taxon>
        <taxon>Spiralia</taxon>
        <taxon>Lophotrochozoa</taxon>
        <taxon>Platyhelminthes</taxon>
        <taxon>Monogenea</taxon>
        <taxon>Polyopisthocotylea</taxon>
        <taxon>Polystomatidea</taxon>
        <taxon>Polystomatidae</taxon>
        <taxon>Protopolystoma</taxon>
    </lineage>
</organism>
<name>A0A3S5FF31_9PLAT</name>